<dbReference type="Proteomes" id="UP001596425">
    <property type="component" value="Unassembled WGS sequence"/>
</dbReference>
<evidence type="ECO:0000313" key="1">
    <source>
        <dbReference type="EMBL" id="MFC6633293.1"/>
    </source>
</evidence>
<sequence length="272" mass="29025">MCLLLFAYRCHPQYPLLLMANRDEFYHRPTAPAAPWEDGQLVAGRDLLAGGTWAGIARGRAAAVTNMREPQVPAPSEPLSRGDIPRDFLLGGAEPGDFTMGLAAQRYRGFNALLFQLDAGSELVCAGNRHSPFSFTSGIHGISNGAPDAPWPKVEKGRAEVARIVAGIGAEIDEDNFVQPALALLQDRSEAAPADLPSTGVGPELELALSPIFVQIDRRDDIPAAAAGDSAGGYGTRASTLIAIDRRGRTQLWEQNYTAGRADGPLRHFALG</sequence>
<organism evidence="1 2">
    <name type="scientific">Microbulbifer taiwanensis</name>
    <dbReference type="NCBI Taxonomy" id="986746"/>
    <lineage>
        <taxon>Bacteria</taxon>
        <taxon>Pseudomonadati</taxon>
        <taxon>Pseudomonadota</taxon>
        <taxon>Gammaproteobacteria</taxon>
        <taxon>Cellvibrionales</taxon>
        <taxon>Microbulbiferaceae</taxon>
        <taxon>Microbulbifer</taxon>
    </lineage>
</organism>
<dbReference type="EMBL" id="JBHSVR010000001">
    <property type="protein sequence ID" value="MFC6633293.1"/>
    <property type="molecule type" value="Genomic_DNA"/>
</dbReference>
<name>A0ABW1YLL5_9GAMM</name>
<dbReference type="PANTHER" id="PTHR17985:SF8">
    <property type="entry name" value="TRANSPORT AND GOLGI ORGANIZATION PROTEIN 2 HOMOLOG"/>
    <property type="match status" value="1"/>
</dbReference>
<dbReference type="Pfam" id="PF05742">
    <property type="entry name" value="TANGO2"/>
    <property type="match status" value="1"/>
</dbReference>
<keyword evidence="2" id="KW-1185">Reference proteome</keyword>
<proteinExistence type="predicted"/>
<protein>
    <submittedName>
        <fullName evidence="1">NRDE family protein</fullName>
    </submittedName>
</protein>
<accession>A0ABW1YLL5</accession>
<dbReference type="RefSeq" id="WP_193189232.1">
    <property type="nucleotide sequence ID" value="NZ_JACZFR010000004.1"/>
</dbReference>
<dbReference type="PANTHER" id="PTHR17985">
    <property type="entry name" value="SER/THR-RICH PROTEIN T10 IN DGCR REGION"/>
    <property type="match status" value="1"/>
</dbReference>
<dbReference type="InterPro" id="IPR008551">
    <property type="entry name" value="TANGO2"/>
</dbReference>
<gene>
    <name evidence="1" type="ORF">ACFQBM_08380</name>
</gene>
<evidence type="ECO:0000313" key="2">
    <source>
        <dbReference type="Proteomes" id="UP001596425"/>
    </source>
</evidence>
<reference evidence="2" key="1">
    <citation type="journal article" date="2019" name="Int. J. Syst. Evol. Microbiol.">
        <title>The Global Catalogue of Microorganisms (GCM) 10K type strain sequencing project: providing services to taxonomists for standard genome sequencing and annotation.</title>
        <authorList>
            <consortium name="The Broad Institute Genomics Platform"/>
            <consortium name="The Broad Institute Genome Sequencing Center for Infectious Disease"/>
            <person name="Wu L."/>
            <person name="Ma J."/>
        </authorList>
    </citation>
    <scope>NUCLEOTIDE SEQUENCE [LARGE SCALE GENOMIC DNA]</scope>
    <source>
        <strain evidence="2">CGMCC 1.13718</strain>
    </source>
</reference>
<comment type="caution">
    <text evidence="1">The sequence shown here is derived from an EMBL/GenBank/DDBJ whole genome shotgun (WGS) entry which is preliminary data.</text>
</comment>